<protein>
    <recommendedName>
        <fullName evidence="3">RNA polymerase sigma-70 region 2 domain-containing protein</fullName>
    </recommendedName>
</protein>
<dbReference type="AlphaFoldDB" id="A0A7W8NJG4"/>
<evidence type="ECO:0000313" key="1">
    <source>
        <dbReference type="EMBL" id="MBB5366107.1"/>
    </source>
</evidence>
<dbReference type="GO" id="GO:0006352">
    <property type="term" value="P:DNA-templated transcription initiation"/>
    <property type="evidence" value="ECO:0007669"/>
    <property type="project" value="InterPro"/>
</dbReference>
<accession>A0A7W8NJG4</accession>
<gene>
    <name evidence="1" type="ORF">HNQ08_005233</name>
</gene>
<name>A0A7W8NJG4_9DEIO</name>
<comment type="caution">
    <text evidence="1">The sequence shown here is derived from an EMBL/GenBank/DDBJ whole genome shotgun (WGS) entry which is preliminary data.</text>
</comment>
<dbReference type="InterPro" id="IPR013325">
    <property type="entry name" value="RNA_pol_sigma_r2"/>
</dbReference>
<evidence type="ECO:0000313" key="2">
    <source>
        <dbReference type="Proteomes" id="UP000552709"/>
    </source>
</evidence>
<dbReference type="SUPFAM" id="SSF88946">
    <property type="entry name" value="Sigma2 domain of RNA polymerase sigma factors"/>
    <property type="match status" value="1"/>
</dbReference>
<dbReference type="RefSeq" id="WP_184137984.1">
    <property type="nucleotide sequence ID" value="NZ_JACHFL010000027.1"/>
</dbReference>
<evidence type="ECO:0008006" key="3">
    <source>
        <dbReference type="Google" id="ProtNLM"/>
    </source>
</evidence>
<reference evidence="1 2" key="1">
    <citation type="submission" date="2020-08" db="EMBL/GenBank/DDBJ databases">
        <title>Genomic Encyclopedia of Type Strains, Phase IV (KMG-IV): sequencing the most valuable type-strain genomes for metagenomic binning, comparative biology and taxonomic classification.</title>
        <authorList>
            <person name="Goeker M."/>
        </authorList>
    </citation>
    <scope>NUCLEOTIDE SEQUENCE [LARGE SCALE GENOMIC DNA]</scope>
    <source>
        <strain evidence="1 2">DSM 27939</strain>
    </source>
</reference>
<dbReference type="Proteomes" id="UP000552709">
    <property type="component" value="Unassembled WGS sequence"/>
</dbReference>
<organism evidence="1 2">
    <name type="scientific">Deinococcus humi</name>
    <dbReference type="NCBI Taxonomy" id="662880"/>
    <lineage>
        <taxon>Bacteria</taxon>
        <taxon>Thermotogati</taxon>
        <taxon>Deinococcota</taxon>
        <taxon>Deinococci</taxon>
        <taxon>Deinococcales</taxon>
        <taxon>Deinococcaceae</taxon>
        <taxon>Deinococcus</taxon>
    </lineage>
</organism>
<keyword evidence="2" id="KW-1185">Reference proteome</keyword>
<proteinExistence type="predicted"/>
<dbReference type="GO" id="GO:0003700">
    <property type="term" value="F:DNA-binding transcription factor activity"/>
    <property type="evidence" value="ECO:0007669"/>
    <property type="project" value="InterPro"/>
</dbReference>
<sequence length="107" mass="12025">MEQDLRDIFRDPSSDQALQDSAILLQGLADGDEAALCLLHRQYAGQLLTLAMRQGLSNPEQAVEDAFMLMYRSAGCFTRCALEPSIWIIGMAFWHFRRMRSDSVGSP</sequence>
<dbReference type="EMBL" id="JACHFL010000027">
    <property type="protein sequence ID" value="MBB5366107.1"/>
    <property type="molecule type" value="Genomic_DNA"/>
</dbReference>